<keyword evidence="7" id="KW-1185">Reference proteome</keyword>
<evidence type="ECO:0000256" key="1">
    <source>
        <dbReference type="ARBA" id="ARBA00004236"/>
    </source>
</evidence>
<keyword evidence="5" id="KW-0472">Membrane</keyword>
<dbReference type="PANTHER" id="PTHR43646">
    <property type="entry name" value="GLYCOSYLTRANSFERASE"/>
    <property type="match status" value="1"/>
</dbReference>
<dbReference type="InterPro" id="IPR029044">
    <property type="entry name" value="Nucleotide-diphossugar_trans"/>
</dbReference>
<dbReference type="PANTHER" id="PTHR43646:SF2">
    <property type="entry name" value="GLYCOSYLTRANSFERASE 2-LIKE DOMAIN-CONTAINING PROTEIN"/>
    <property type="match status" value="1"/>
</dbReference>
<evidence type="ECO:0000256" key="2">
    <source>
        <dbReference type="ARBA" id="ARBA00022475"/>
    </source>
</evidence>
<dbReference type="RefSeq" id="WP_135574989.1">
    <property type="nucleotide sequence ID" value="NZ_RQFN01000031.1"/>
</dbReference>
<gene>
    <name evidence="6" type="ORF">EHQ31_06730</name>
</gene>
<evidence type="ECO:0000313" key="6">
    <source>
        <dbReference type="EMBL" id="TGL03793.1"/>
    </source>
</evidence>
<dbReference type="EMBL" id="RQFO01000009">
    <property type="protein sequence ID" value="TGL03793.1"/>
    <property type="molecule type" value="Genomic_DNA"/>
</dbReference>
<comment type="caution">
    <text evidence="6">The sequence shown here is derived from an EMBL/GenBank/DDBJ whole genome shotgun (WGS) entry which is preliminary data.</text>
</comment>
<dbReference type="SUPFAM" id="SSF53448">
    <property type="entry name" value="Nucleotide-diphospho-sugar transferases"/>
    <property type="match status" value="1"/>
</dbReference>
<comment type="subcellular location">
    <subcellularLocation>
        <location evidence="1">Cell membrane</location>
    </subcellularLocation>
</comment>
<evidence type="ECO:0000256" key="5">
    <source>
        <dbReference type="ARBA" id="ARBA00023136"/>
    </source>
</evidence>
<evidence type="ECO:0000313" key="7">
    <source>
        <dbReference type="Proteomes" id="UP000297465"/>
    </source>
</evidence>
<evidence type="ECO:0000256" key="3">
    <source>
        <dbReference type="ARBA" id="ARBA00022676"/>
    </source>
</evidence>
<evidence type="ECO:0000256" key="4">
    <source>
        <dbReference type="ARBA" id="ARBA00022679"/>
    </source>
</evidence>
<name>A0ABY2LVZ6_9LEPT</name>
<reference evidence="7" key="1">
    <citation type="journal article" date="2019" name="PLoS Negl. Trop. Dis.">
        <title>Revisiting the worldwide diversity of Leptospira species in the environment.</title>
        <authorList>
            <person name="Vincent A.T."/>
            <person name="Schiettekatte O."/>
            <person name="Bourhy P."/>
            <person name="Veyrier F.J."/>
            <person name="Picardeau M."/>
        </authorList>
    </citation>
    <scope>NUCLEOTIDE SEQUENCE [LARGE SCALE GENOMIC DNA]</scope>
    <source>
        <strain evidence="7">201800278</strain>
    </source>
</reference>
<keyword evidence="4" id="KW-0808">Transferase</keyword>
<dbReference type="Proteomes" id="UP000297465">
    <property type="component" value="Unassembled WGS sequence"/>
</dbReference>
<accession>A0ABY2LVZ6</accession>
<keyword evidence="3" id="KW-0328">Glycosyltransferase</keyword>
<proteinExistence type="predicted"/>
<dbReference type="Gene3D" id="3.90.550.10">
    <property type="entry name" value="Spore Coat Polysaccharide Biosynthesis Protein SpsA, Chain A"/>
    <property type="match status" value="1"/>
</dbReference>
<protein>
    <recommendedName>
        <fullName evidence="8">Glycosyltransferase</fullName>
    </recommendedName>
</protein>
<sequence length="208" mass="24614">MLSIVIPTDNGENTLFQKSLQGFENHPKVEIIPISQMEGVSRAERLNIGFHKSKGELLLFHHPRSFLPPEAIYTLIELSCKSDREIIWGGFLHQFDKEHLFLRFISWYSNAVRFKCKGIVYLDHCIFFDRRLWKSDLKIQYIFEDTELSLNFSKISWPNLLPYYAITSSHRFEKNGMMKQSLVNQFLKLGYSLKLPSSFLYSFYQREK</sequence>
<keyword evidence="2" id="KW-1003">Cell membrane</keyword>
<evidence type="ECO:0008006" key="8">
    <source>
        <dbReference type="Google" id="ProtNLM"/>
    </source>
</evidence>
<organism evidence="6 7">
    <name type="scientific">Leptospira montravelensis</name>
    <dbReference type="NCBI Taxonomy" id="2484961"/>
    <lineage>
        <taxon>Bacteria</taxon>
        <taxon>Pseudomonadati</taxon>
        <taxon>Spirochaetota</taxon>
        <taxon>Spirochaetia</taxon>
        <taxon>Leptospirales</taxon>
        <taxon>Leptospiraceae</taxon>
        <taxon>Leptospira</taxon>
    </lineage>
</organism>